<feature type="domain" description="Peptidase S26" evidence="12">
    <location>
        <begin position="12"/>
        <end position="98"/>
    </location>
</feature>
<dbReference type="HOGENOM" id="CLU_028723_4_1_1"/>
<dbReference type="RefSeq" id="NP_983032.1">
    <property type="nucleotide sequence ID" value="NM_208385.1"/>
</dbReference>
<dbReference type="GO" id="GO:0042720">
    <property type="term" value="C:mitochondrial inner membrane peptidase complex"/>
    <property type="evidence" value="ECO:0000318"/>
    <property type="project" value="GO_Central"/>
</dbReference>
<dbReference type="InterPro" id="IPR019758">
    <property type="entry name" value="Pept_S26A_signal_pept_1_CS"/>
</dbReference>
<accession>Q75DE1</accession>
<evidence type="ECO:0000256" key="5">
    <source>
        <dbReference type="ARBA" id="ARBA00022692"/>
    </source>
</evidence>
<dbReference type="MEROPS" id="S26.012"/>
<evidence type="ECO:0000256" key="2">
    <source>
        <dbReference type="ARBA" id="ARBA00007066"/>
    </source>
</evidence>
<dbReference type="CDD" id="cd06530">
    <property type="entry name" value="S26_SPase_I"/>
    <property type="match status" value="1"/>
</dbReference>
<evidence type="ECO:0000256" key="1">
    <source>
        <dbReference type="ARBA" id="ARBA00004434"/>
    </source>
</evidence>
<evidence type="ECO:0000256" key="3">
    <source>
        <dbReference type="ARBA" id="ARBA00013650"/>
    </source>
</evidence>
<comment type="subcellular location">
    <subcellularLocation>
        <location evidence="1">Mitochondrion inner membrane</location>
        <topology evidence="1">Single-pass membrane protein</topology>
    </subcellularLocation>
</comment>
<evidence type="ECO:0000259" key="12">
    <source>
        <dbReference type="Pfam" id="PF10502"/>
    </source>
</evidence>
<dbReference type="InterPro" id="IPR036286">
    <property type="entry name" value="LexA/Signal_pep-like_sf"/>
</dbReference>
<organism evidence="13 14">
    <name type="scientific">Eremothecium gossypii (strain ATCC 10895 / CBS 109.51 / FGSC 9923 / NRRL Y-1056)</name>
    <name type="common">Yeast</name>
    <name type="synonym">Ashbya gossypii</name>
    <dbReference type="NCBI Taxonomy" id="284811"/>
    <lineage>
        <taxon>Eukaryota</taxon>
        <taxon>Fungi</taxon>
        <taxon>Dikarya</taxon>
        <taxon>Ascomycota</taxon>
        <taxon>Saccharomycotina</taxon>
        <taxon>Saccharomycetes</taxon>
        <taxon>Saccharomycetales</taxon>
        <taxon>Saccharomycetaceae</taxon>
        <taxon>Eremothecium</taxon>
    </lineage>
</organism>
<dbReference type="OrthoDB" id="9996127at2759"/>
<dbReference type="PRINTS" id="PR00727">
    <property type="entry name" value="LEADERPTASE"/>
</dbReference>
<dbReference type="OMA" id="WIPVIAW"/>
<dbReference type="FunFam" id="2.10.109.10:FF:000005">
    <property type="entry name" value="Mitochondrial inner membrane protease subunit"/>
    <property type="match status" value="1"/>
</dbReference>
<dbReference type="GO" id="GO:0004252">
    <property type="term" value="F:serine-type endopeptidase activity"/>
    <property type="evidence" value="ECO:0007669"/>
    <property type="project" value="InterPro"/>
</dbReference>
<evidence type="ECO:0000313" key="14">
    <source>
        <dbReference type="Proteomes" id="UP000000591"/>
    </source>
</evidence>
<dbReference type="Gene3D" id="2.10.109.10">
    <property type="entry name" value="Umud Fragment, subunit A"/>
    <property type="match status" value="1"/>
</dbReference>
<evidence type="ECO:0000256" key="9">
    <source>
        <dbReference type="ARBA" id="ARBA00023128"/>
    </source>
</evidence>
<reference evidence="13 14" key="1">
    <citation type="journal article" date="2004" name="Science">
        <title>The Ashbya gossypii genome as a tool for mapping the ancient Saccharomyces cerevisiae genome.</title>
        <authorList>
            <person name="Dietrich F.S."/>
            <person name="Voegeli S."/>
            <person name="Brachat S."/>
            <person name="Lerch A."/>
            <person name="Gates K."/>
            <person name="Steiner S."/>
            <person name="Mohr C."/>
            <person name="Pohlmann R."/>
            <person name="Luedi P."/>
            <person name="Choi S."/>
            <person name="Wing R.A."/>
            <person name="Flavier A."/>
            <person name="Gaffney T.D."/>
            <person name="Philippsen P."/>
        </authorList>
    </citation>
    <scope>NUCLEOTIDE SEQUENCE [LARGE SCALE GENOMIC DNA]</scope>
    <source>
        <strain evidence="14">ATCC 10895 / CBS 109.51 / FGSC 9923 / NRRL Y-1056</strain>
    </source>
</reference>
<comment type="similarity">
    <text evidence="2">Belongs to the peptidase S26 family. IMP2 subfamily.</text>
</comment>
<keyword evidence="9" id="KW-0496">Mitochondrion</keyword>
<evidence type="ECO:0000256" key="6">
    <source>
        <dbReference type="ARBA" id="ARBA00022792"/>
    </source>
</evidence>
<proteinExistence type="inferred from homology"/>
<dbReference type="Pfam" id="PF10502">
    <property type="entry name" value="Peptidase_S26"/>
    <property type="match status" value="2"/>
</dbReference>
<dbReference type="SUPFAM" id="SSF51306">
    <property type="entry name" value="LexA/Signal peptidase"/>
    <property type="match status" value="1"/>
</dbReference>
<dbReference type="FunCoup" id="Q75DE1">
    <property type="interactions" value="383"/>
</dbReference>
<dbReference type="GO" id="GO:0006465">
    <property type="term" value="P:signal peptide processing"/>
    <property type="evidence" value="ECO:0007669"/>
    <property type="project" value="InterPro"/>
</dbReference>
<gene>
    <name evidence="13" type="ORF">AGOS_ABR086W</name>
</gene>
<dbReference type="InParanoid" id="Q75DE1"/>
<evidence type="ECO:0000256" key="4">
    <source>
        <dbReference type="ARBA" id="ARBA00022670"/>
    </source>
</evidence>
<keyword evidence="10" id="KW-0472">Membrane</keyword>
<evidence type="ECO:0000256" key="8">
    <source>
        <dbReference type="ARBA" id="ARBA00022989"/>
    </source>
</evidence>
<dbReference type="PROSITE" id="PS00761">
    <property type="entry name" value="SPASE_I_3"/>
    <property type="match status" value="1"/>
</dbReference>
<feature type="active site" evidence="11">
    <location>
        <position position="37"/>
    </location>
</feature>
<dbReference type="PANTHER" id="PTHR46041:SF2">
    <property type="entry name" value="MITOCHONDRIAL INNER MEMBRANE PROTEASE SUBUNIT 2"/>
    <property type="match status" value="1"/>
</dbReference>
<dbReference type="eggNOG" id="KOG1568">
    <property type="taxonomic scope" value="Eukaryota"/>
</dbReference>
<dbReference type="Proteomes" id="UP000000591">
    <property type="component" value="Chromosome II"/>
</dbReference>
<feature type="domain" description="Peptidase S26" evidence="12">
    <location>
        <begin position="104"/>
        <end position="147"/>
    </location>
</feature>
<keyword evidence="14" id="KW-1185">Reference proteome</keyword>
<evidence type="ECO:0000256" key="10">
    <source>
        <dbReference type="ARBA" id="ARBA00023136"/>
    </source>
</evidence>
<dbReference type="InterPro" id="IPR037730">
    <property type="entry name" value="IMP2"/>
</dbReference>
<keyword evidence="5" id="KW-0812">Transmembrane</keyword>
<dbReference type="EMBL" id="AE016815">
    <property type="protein sequence ID" value="AAS50856.1"/>
    <property type="molecule type" value="Genomic_DNA"/>
</dbReference>
<dbReference type="AlphaFoldDB" id="Q75DE1"/>
<keyword evidence="8" id="KW-1133">Transmembrane helix</keyword>
<dbReference type="PANTHER" id="PTHR46041">
    <property type="entry name" value="MITOCHONDRIAL INNER MEMBRANE PROTEASE SUBUNIT 2"/>
    <property type="match status" value="1"/>
</dbReference>
<evidence type="ECO:0000256" key="7">
    <source>
        <dbReference type="ARBA" id="ARBA00022801"/>
    </source>
</evidence>
<dbReference type="InterPro" id="IPR019533">
    <property type="entry name" value="Peptidase_S26"/>
</dbReference>
<dbReference type="GeneID" id="4619136"/>
<dbReference type="GO" id="GO:0004175">
    <property type="term" value="F:endopeptidase activity"/>
    <property type="evidence" value="ECO:0000318"/>
    <property type="project" value="GO_Central"/>
</dbReference>
<name>Q75DE1_EREGS</name>
<dbReference type="STRING" id="284811.Q75DE1"/>
<dbReference type="InterPro" id="IPR000223">
    <property type="entry name" value="Pept_S26A_signal_pept_1"/>
</dbReference>
<keyword evidence="6" id="KW-0999">Mitochondrion inner membrane</keyword>
<sequence>MFTSRLAKCSLVAVTWLPVYMTVTHHVVFISKVEGPSMRPTLNPMDGVASDWVLVWKLGKTNIRNLNHGDVVIFRSPMNPKKVYCKRIQGKQYDTVRTRYPYPKSTCEVPKSHIWVEGDNVTQSVDSNHFGPISTGLVVGEVTRVIWPPSRWGADLHEGMGRRAVVAS</sequence>
<feature type="active site" evidence="11">
    <location>
        <position position="86"/>
    </location>
</feature>
<keyword evidence="4" id="KW-0645">Protease</keyword>
<protein>
    <recommendedName>
        <fullName evidence="3">Mitochondrial inner membrane protease subunit 2</fullName>
    </recommendedName>
</protein>
<reference evidence="14" key="2">
    <citation type="journal article" date="2013" name="G3 (Bethesda)">
        <title>Genomes of Ashbya fungi isolated from insects reveal four mating-type loci, numerous translocations, lack of transposons, and distinct gene duplications.</title>
        <authorList>
            <person name="Dietrich F.S."/>
            <person name="Voegeli S."/>
            <person name="Kuo S."/>
            <person name="Philippsen P."/>
        </authorList>
    </citation>
    <scope>GENOME REANNOTATION</scope>
    <source>
        <strain evidence="14">ATCC 10895 / CBS 109.51 / FGSC 9923 / NRRL Y-1056</strain>
    </source>
</reference>
<evidence type="ECO:0000256" key="11">
    <source>
        <dbReference type="PIRSR" id="PIRSR600223-1"/>
    </source>
</evidence>
<keyword evidence="7" id="KW-0378">Hydrolase</keyword>
<dbReference type="KEGG" id="ago:AGOS_ABR086W"/>
<evidence type="ECO:0000313" key="13">
    <source>
        <dbReference type="EMBL" id="AAS50856.1"/>
    </source>
</evidence>
<dbReference type="GO" id="GO:0006627">
    <property type="term" value="P:protein processing involved in protein targeting to mitochondrion"/>
    <property type="evidence" value="ECO:0000318"/>
    <property type="project" value="GO_Central"/>
</dbReference>